<accession>A0A077QSF5</accession>
<dbReference type="InterPro" id="IPR003020">
    <property type="entry name" value="HCO3_transpt_euk"/>
</dbReference>
<dbReference type="GO" id="GO:0005452">
    <property type="term" value="F:solute:inorganic anion antiporter activity"/>
    <property type="evidence" value="ECO:0007669"/>
    <property type="project" value="InterPro"/>
</dbReference>
<feature type="transmembrane region" description="Helical" evidence="6">
    <location>
        <begin position="524"/>
        <end position="548"/>
    </location>
</feature>
<feature type="compositionally biased region" description="Basic and acidic residues" evidence="5">
    <location>
        <begin position="711"/>
        <end position="720"/>
    </location>
</feature>
<feature type="transmembrane region" description="Helical" evidence="6">
    <location>
        <begin position="425"/>
        <end position="445"/>
    </location>
</feature>
<feature type="domain" description="Bicarbonate transporter-like transmembrane" evidence="7">
    <location>
        <begin position="113"/>
        <end position="292"/>
    </location>
</feature>
<evidence type="ECO:0000256" key="2">
    <source>
        <dbReference type="ARBA" id="ARBA00022692"/>
    </source>
</evidence>
<dbReference type="GO" id="GO:0046713">
    <property type="term" value="P:borate transport"/>
    <property type="evidence" value="ECO:0007669"/>
    <property type="project" value="TreeGrafter"/>
</dbReference>
<keyword evidence="3 6" id="KW-1133">Transmembrane helix</keyword>
<keyword evidence="4 6" id="KW-0472">Membrane</keyword>
<feature type="transmembrane region" description="Helical" evidence="6">
    <location>
        <begin position="232"/>
        <end position="252"/>
    </location>
</feature>
<proteinExistence type="predicted"/>
<evidence type="ECO:0000256" key="5">
    <source>
        <dbReference type="SAM" id="MobiDB-lite"/>
    </source>
</evidence>
<feature type="region of interest" description="Disordered" evidence="5">
    <location>
        <begin position="1"/>
        <end position="95"/>
    </location>
</feature>
<feature type="transmembrane region" description="Helical" evidence="6">
    <location>
        <begin position="297"/>
        <end position="315"/>
    </location>
</feature>
<evidence type="ECO:0000256" key="4">
    <source>
        <dbReference type="ARBA" id="ARBA00023136"/>
    </source>
</evidence>
<evidence type="ECO:0000256" key="6">
    <source>
        <dbReference type="SAM" id="Phobius"/>
    </source>
</evidence>
<comment type="subcellular location">
    <subcellularLocation>
        <location evidence="1">Membrane</location>
        <topology evidence="1">Multi-pass membrane protein</topology>
    </subcellularLocation>
</comment>
<organism evidence="8">
    <name type="scientific">Melanopsichium pennsylvanicum 4</name>
    <dbReference type="NCBI Taxonomy" id="1398559"/>
    <lineage>
        <taxon>Eukaryota</taxon>
        <taxon>Fungi</taxon>
        <taxon>Dikarya</taxon>
        <taxon>Basidiomycota</taxon>
        <taxon>Ustilaginomycotina</taxon>
        <taxon>Ustilaginomycetes</taxon>
        <taxon>Ustilaginales</taxon>
        <taxon>Ustilaginaceae</taxon>
        <taxon>Melanopsichium</taxon>
    </lineage>
</organism>
<feature type="region of interest" description="Disordered" evidence="5">
    <location>
        <begin position="675"/>
        <end position="697"/>
    </location>
</feature>
<sequence length="907" mass="100088">MNSIDPGSVPPLSSVQPQRADSLTSTVHTSHHGGSVTAASSSPNVASNGLSNRRAAGKLPRTTSVDQEEKAAPIRSPASTQHKSTKSRAPTTYPLFPGDKPWSQRSWAYELLPFRGMYYDLLRRAPFLASDWLEAFEPRNWWTITNSVFRMYFINLMPALAYILDMNYRTDGSYGVNEVLLASALAAIVFSVFSVQPLTFVGVTGLINLVNYTQYDIFVGHYGFDRMGYLRIQAWTLIWAAAFHWVVAVFNICDFTRFITDMTSETFGFYVGVIYIQKGIELLVEEFEPLPLDNSTGWLSVTIAVLFTVSVYLVAKVGNTTYLPFKMRNLIAGYAFAAGCIFWTGFSHFPKNSLKRVPIESLPITKSFFPTLDRGWFIDFWNIELKYVFVGAPLGFLIMLLFYFDHNVSSVMAQARNYPVRKPAGFHWDFFLLGITTLVSGFLGLPAPNGLVPQAPVHTETLSVYKQVEKPNHTKKIANETLARHQPRMRTVKQQHIVNVRVVENRLSYLIVGLLTLGTMTRPLLVVLGTMPRAVFAGVFILVGWASIERNNITMRTLAIFRDRALSPPDEPLNTVRRSKIALFVGIQWLFAAMTIAISATIAGIGFPVIITCLIPLRYYLVPKWFSPLELKVLDAPTADADGVLASLGHEPERVTGRGVEIALDTNIAGELYHKKSLDESDDEEHESGGGMGGEKSAAQFRNDHAKHKLALGDHDEEARIGGSSDVDENGQPKPREAVKTVAGLGGYQTAEPEKNVAAASGAGIVASGLGSGAAAAAEDDRREEAEERAEAEDVERGEAKVEHNTKAVEETPKKLEQDVASEAPVERPAQALRQETYMTALDHFDSAPATESRFVEQVAVPQSTQKDGKVVKSPKKKRYVSVENPLRGAGSPPPPVQWRQGGESQE</sequence>
<dbReference type="EMBL" id="HG529545">
    <property type="protein sequence ID" value="CDI52555.1"/>
    <property type="molecule type" value="Genomic_DNA"/>
</dbReference>
<feature type="compositionally biased region" description="Basic and acidic residues" evidence="5">
    <location>
        <begin position="795"/>
        <end position="818"/>
    </location>
</feature>
<reference evidence="8" key="1">
    <citation type="journal article" date="2014" name="Genome Biol. Evol.">
        <title>Gene Loss Rather Than Gene Gain Is Associated with a Host Jump from Monocots to Dicots in the Smut Fungus Melanopsichium pennsylvanicum.</title>
        <authorList>
            <person name="Sharma R."/>
            <person name="Mishra B."/>
            <person name="Runge F."/>
            <person name="Thines M."/>
        </authorList>
    </citation>
    <scope>NUCLEOTIDE SEQUENCE</scope>
    <source>
        <strain evidence="8">4</strain>
    </source>
</reference>
<feature type="region of interest" description="Disordered" evidence="5">
    <location>
        <begin position="711"/>
        <end position="735"/>
    </location>
</feature>
<evidence type="ECO:0000256" key="1">
    <source>
        <dbReference type="ARBA" id="ARBA00004141"/>
    </source>
</evidence>
<name>A0A077QSF5_9BASI</name>
<dbReference type="AlphaFoldDB" id="A0A077QSF5"/>
<dbReference type="Pfam" id="PF00955">
    <property type="entry name" value="HCO3_cotransp"/>
    <property type="match status" value="2"/>
</dbReference>
<dbReference type="GO" id="GO:0050801">
    <property type="term" value="P:monoatomic ion homeostasis"/>
    <property type="evidence" value="ECO:0007669"/>
    <property type="project" value="TreeGrafter"/>
</dbReference>
<evidence type="ECO:0000259" key="7">
    <source>
        <dbReference type="Pfam" id="PF00955"/>
    </source>
</evidence>
<feature type="compositionally biased region" description="Polar residues" evidence="5">
    <location>
        <begin position="1"/>
        <end position="28"/>
    </location>
</feature>
<dbReference type="PANTHER" id="PTHR11453">
    <property type="entry name" value="ANION EXCHANGE PROTEIN"/>
    <property type="match status" value="1"/>
</dbReference>
<dbReference type="GO" id="GO:0006820">
    <property type="term" value="P:monoatomic anion transport"/>
    <property type="evidence" value="ECO:0007669"/>
    <property type="project" value="InterPro"/>
</dbReference>
<evidence type="ECO:0000313" key="8">
    <source>
        <dbReference type="EMBL" id="CDI52555.1"/>
    </source>
</evidence>
<dbReference type="InterPro" id="IPR011531">
    <property type="entry name" value="HCO3_transpt-like_TM_dom"/>
</dbReference>
<protein>
    <submittedName>
        <fullName evidence="8">Related to BOR1-boron efflux transporter</fullName>
    </submittedName>
</protein>
<keyword evidence="2 6" id="KW-0812">Transmembrane</keyword>
<dbReference type="GO" id="GO:0005886">
    <property type="term" value="C:plasma membrane"/>
    <property type="evidence" value="ECO:0007669"/>
    <property type="project" value="TreeGrafter"/>
</dbReference>
<feature type="transmembrane region" description="Helical" evidence="6">
    <location>
        <begin position="327"/>
        <end position="346"/>
    </location>
</feature>
<feature type="domain" description="Bicarbonate transporter-like transmembrane" evidence="7">
    <location>
        <begin position="303"/>
        <end position="637"/>
    </location>
</feature>
<feature type="transmembrane region" description="Helical" evidence="6">
    <location>
        <begin position="385"/>
        <end position="404"/>
    </location>
</feature>
<feature type="transmembrane region" description="Helical" evidence="6">
    <location>
        <begin position="147"/>
        <end position="164"/>
    </location>
</feature>
<dbReference type="PANTHER" id="PTHR11453:SF38">
    <property type="entry name" value="ANION TRANSPORTER (EUROFUNG)"/>
    <property type="match status" value="1"/>
</dbReference>
<feature type="region of interest" description="Disordered" evidence="5">
    <location>
        <begin position="770"/>
        <end position="830"/>
    </location>
</feature>
<evidence type="ECO:0000256" key="3">
    <source>
        <dbReference type="ARBA" id="ARBA00022989"/>
    </source>
</evidence>
<feature type="compositionally biased region" description="Polar residues" evidence="5">
    <location>
        <begin position="37"/>
        <end position="51"/>
    </location>
</feature>
<feature type="compositionally biased region" description="Polar residues" evidence="5">
    <location>
        <begin position="77"/>
        <end position="90"/>
    </location>
</feature>
<feature type="region of interest" description="Disordered" evidence="5">
    <location>
        <begin position="858"/>
        <end position="907"/>
    </location>
</feature>
<feature type="transmembrane region" description="Helical" evidence="6">
    <location>
        <begin position="184"/>
        <end position="211"/>
    </location>
</feature>